<keyword evidence="6" id="KW-0249">Electron transport</keyword>
<dbReference type="GO" id="GO:0009055">
    <property type="term" value="F:electron transfer activity"/>
    <property type="evidence" value="ECO:0007669"/>
    <property type="project" value="InterPro"/>
</dbReference>
<protein>
    <submittedName>
        <fullName evidence="8">Flavodoxin, short chain</fullName>
    </submittedName>
</protein>
<reference evidence="9" key="1">
    <citation type="submission" date="2016-10" db="EMBL/GenBank/DDBJ databases">
        <authorList>
            <person name="Varghese N."/>
            <person name="Submissions S."/>
        </authorList>
    </citation>
    <scope>NUCLEOTIDE SEQUENCE [LARGE SCALE GENOMIC DNA]</scope>
    <source>
        <strain evidence="9">SLH 33</strain>
    </source>
</reference>
<dbReference type="InterPro" id="IPR001226">
    <property type="entry name" value="Flavodoxin_CS"/>
</dbReference>
<dbReference type="InterPro" id="IPR008254">
    <property type="entry name" value="Flavodoxin/NO_synth"/>
</dbReference>
<dbReference type="SUPFAM" id="SSF52218">
    <property type="entry name" value="Flavoproteins"/>
    <property type="match status" value="1"/>
</dbReference>
<evidence type="ECO:0000259" key="7">
    <source>
        <dbReference type="PROSITE" id="PS50902"/>
    </source>
</evidence>
<evidence type="ECO:0000313" key="9">
    <source>
        <dbReference type="Proteomes" id="UP000243338"/>
    </source>
</evidence>
<dbReference type="InterPro" id="IPR010087">
    <property type="entry name" value="Flav_short"/>
</dbReference>
<sequence length="146" mass="16354">MTKNIIVYGSTTGNTQILAEEIEDTLKRSNGDFELMKLTDLQPSDLTAYDLILWGCSTWGKRELQDDFISFKDGMKDIDLSGKKVACFGFEDSDYSLFCEAVNMLEEWLKHCGPQVIIEGVKIDGDVDAQLVKAEEWSENVVQAAS</sequence>
<dbReference type="GO" id="GO:0010181">
    <property type="term" value="F:FMN binding"/>
    <property type="evidence" value="ECO:0007669"/>
    <property type="project" value="InterPro"/>
</dbReference>
<organism evidence="8 9">
    <name type="scientific">Methanococcoides vulcani</name>
    <dbReference type="NCBI Taxonomy" id="1353158"/>
    <lineage>
        <taxon>Archaea</taxon>
        <taxon>Methanobacteriati</taxon>
        <taxon>Methanobacteriota</taxon>
        <taxon>Stenosarchaea group</taxon>
        <taxon>Methanomicrobia</taxon>
        <taxon>Methanosarcinales</taxon>
        <taxon>Methanosarcinaceae</taxon>
        <taxon>Methanococcoides</taxon>
    </lineage>
</organism>
<dbReference type="Gene3D" id="3.40.50.360">
    <property type="match status" value="1"/>
</dbReference>
<dbReference type="Proteomes" id="UP000243338">
    <property type="component" value="Unassembled WGS sequence"/>
</dbReference>
<gene>
    <name evidence="8" type="ORF">SAMN04488587_0092</name>
</gene>
<proteinExistence type="inferred from homology"/>
<dbReference type="InterPro" id="IPR029039">
    <property type="entry name" value="Flavoprotein-like_sf"/>
</dbReference>
<dbReference type="EMBL" id="FOHQ01000001">
    <property type="protein sequence ID" value="SES62202.1"/>
    <property type="molecule type" value="Genomic_DNA"/>
</dbReference>
<accession>A0A1H9Y0C6</accession>
<dbReference type="PROSITE" id="PS00201">
    <property type="entry name" value="FLAVODOXIN"/>
    <property type="match status" value="1"/>
</dbReference>
<evidence type="ECO:0000256" key="2">
    <source>
        <dbReference type="ARBA" id="ARBA00005267"/>
    </source>
</evidence>
<dbReference type="Pfam" id="PF00258">
    <property type="entry name" value="Flavodoxin_1"/>
    <property type="match status" value="1"/>
</dbReference>
<evidence type="ECO:0000256" key="4">
    <source>
        <dbReference type="ARBA" id="ARBA00022630"/>
    </source>
</evidence>
<dbReference type="AlphaFoldDB" id="A0A1H9Y0C6"/>
<comment type="cofactor">
    <cofactor evidence="1">
        <name>FMN</name>
        <dbReference type="ChEBI" id="CHEBI:58210"/>
    </cofactor>
</comment>
<keyword evidence="3" id="KW-0813">Transport</keyword>
<evidence type="ECO:0000256" key="6">
    <source>
        <dbReference type="ARBA" id="ARBA00022982"/>
    </source>
</evidence>
<dbReference type="PANTHER" id="PTHR42809">
    <property type="entry name" value="FLAVODOXIN 2"/>
    <property type="match status" value="1"/>
</dbReference>
<keyword evidence="5" id="KW-0288">FMN</keyword>
<feature type="domain" description="Flavodoxin-like" evidence="7">
    <location>
        <begin position="4"/>
        <end position="142"/>
    </location>
</feature>
<dbReference type="RefSeq" id="WP_091687981.1">
    <property type="nucleotide sequence ID" value="NZ_CAAGSJ010000004.1"/>
</dbReference>
<dbReference type="PROSITE" id="PS50902">
    <property type="entry name" value="FLAVODOXIN_LIKE"/>
    <property type="match status" value="1"/>
</dbReference>
<evidence type="ECO:0000313" key="8">
    <source>
        <dbReference type="EMBL" id="SES62202.1"/>
    </source>
</evidence>
<dbReference type="InterPro" id="IPR050619">
    <property type="entry name" value="Flavodoxin"/>
</dbReference>
<comment type="similarity">
    <text evidence="2">Belongs to the flavodoxin family.</text>
</comment>
<name>A0A1H9Y0C6_9EURY</name>
<evidence type="ECO:0000256" key="3">
    <source>
        <dbReference type="ARBA" id="ARBA00022448"/>
    </source>
</evidence>
<dbReference type="NCBIfam" id="TIGR01753">
    <property type="entry name" value="flav_short"/>
    <property type="match status" value="1"/>
</dbReference>
<keyword evidence="4" id="KW-0285">Flavoprotein</keyword>
<keyword evidence="9" id="KW-1185">Reference proteome</keyword>
<dbReference type="PANTHER" id="PTHR42809:SF1">
    <property type="entry name" value="FLAVODOXIN 1"/>
    <property type="match status" value="1"/>
</dbReference>
<evidence type="ECO:0000256" key="1">
    <source>
        <dbReference type="ARBA" id="ARBA00001917"/>
    </source>
</evidence>
<dbReference type="OrthoDB" id="142495at2157"/>
<evidence type="ECO:0000256" key="5">
    <source>
        <dbReference type="ARBA" id="ARBA00022643"/>
    </source>
</evidence>